<dbReference type="SUPFAM" id="SSF144232">
    <property type="entry name" value="HIT/MYND zinc finger-like"/>
    <property type="match status" value="1"/>
</dbReference>
<reference evidence="7" key="1">
    <citation type="journal article" date="2014" name="Genome Announc.">
        <title>Draft genome sequence of Colletotrichum sublineola, a destructive pathogen of cultivated sorghum.</title>
        <authorList>
            <person name="Baroncelli R."/>
            <person name="Sanz-Martin J.M."/>
            <person name="Rech G.E."/>
            <person name="Sukno S.A."/>
            <person name="Thon M.R."/>
        </authorList>
    </citation>
    <scope>NUCLEOTIDE SEQUENCE [LARGE SCALE GENOMIC DNA]</scope>
    <source>
        <strain evidence="7">TX430BB</strain>
    </source>
</reference>
<evidence type="ECO:0000313" key="7">
    <source>
        <dbReference type="Proteomes" id="UP000027238"/>
    </source>
</evidence>
<keyword evidence="3" id="KW-0862">Zinc</keyword>
<dbReference type="AlphaFoldDB" id="A0A066X3G7"/>
<evidence type="ECO:0000313" key="6">
    <source>
        <dbReference type="EMBL" id="KDN60570.1"/>
    </source>
</evidence>
<evidence type="ECO:0000259" key="5">
    <source>
        <dbReference type="PROSITE" id="PS50865"/>
    </source>
</evidence>
<sequence length="278" mass="30723">MDDRRTCTIYGSSGARLCTGYASAAYCSLECQQTDWRPHRLLCKHFRRMGPRPSPSHCLIIYFPMEVSRPTLAWVDASLAEGEDSHYLPVLDHLLTVPVNDRYIIGRGVQVVQGNLLRGRPTNPCTLHVYFLDDLDIRGLVTNKALHGTLPTLLGDTWGETIWKGPVVAMLRNGPGCGTLYDRWGGLAHPPFPAGDAGAVRHPTVYNQDAPNCRVVPGRPQPGPLAVLNAKLQEESARLRVAKAVGQRRHRQTTLPPVRTHHSVFAKHIGGIDRVVTL</sequence>
<keyword evidence="1" id="KW-0479">Metal-binding</keyword>
<gene>
    <name evidence="6" type="ORF">CSUB01_11286</name>
</gene>
<evidence type="ECO:0000256" key="3">
    <source>
        <dbReference type="ARBA" id="ARBA00022833"/>
    </source>
</evidence>
<protein>
    <recommendedName>
        <fullName evidence="5">MYND-type domain-containing protein</fullName>
    </recommendedName>
</protein>
<evidence type="ECO:0000256" key="1">
    <source>
        <dbReference type="ARBA" id="ARBA00022723"/>
    </source>
</evidence>
<accession>A0A066X3G7</accession>
<feature type="domain" description="MYND-type" evidence="5">
    <location>
        <begin position="7"/>
        <end position="43"/>
    </location>
</feature>
<dbReference type="STRING" id="1173701.A0A066X3G7"/>
<dbReference type="HOGENOM" id="CLU_1001201_0_0_1"/>
<dbReference type="Proteomes" id="UP000027238">
    <property type="component" value="Unassembled WGS sequence"/>
</dbReference>
<dbReference type="OrthoDB" id="2895307at2759"/>
<name>A0A066X3G7_COLSU</name>
<dbReference type="EMBL" id="JMSE01001499">
    <property type="protein sequence ID" value="KDN60570.1"/>
    <property type="molecule type" value="Genomic_DNA"/>
</dbReference>
<dbReference type="InterPro" id="IPR002893">
    <property type="entry name" value="Znf_MYND"/>
</dbReference>
<organism evidence="6 7">
    <name type="scientific">Colletotrichum sublineola</name>
    <name type="common">Sorghum anthracnose fungus</name>
    <dbReference type="NCBI Taxonomy" id="1173701"/>
    <lineage>
        <taxon>Eukaryota</taxon>
        <taxon>Fungi</taxon>
        <taxon>Dikarya</taxon>
        <taxon>Ascomycota</taxon>
        <taxon>Pezizomycotina</taxon>
        <taxon>Sordariomycetes</taxon>
        <taxon>Hypocreomycetidae</taxon>
        <taxon>Glomerellales</taxon>
        <taxon>Glomerellaceae</taxon>
        <taxon>Colletotrichum</taxon>
        <taxon>Colletotrichum graminicola species complex</taxon>
    </lineage>
</organism>
<keyword evidence="7" id="KW-1185">Reference proteome</keyword>
<evidence type="ECO:0000256" key="2">
    <source>
        <dbReference type="ARBA" id="ARBA00022771"/>
    </source>
</evidence>
<dbReference type="PROSITE" id="PS50865">
    <property type="entry name" value="ZF_MYND_2"/>
    <property type="match status" value="1"/>
</dbReference>
<dbReference type="GO" id="GO:0008270">
    <property type="term" value="F:zinc ion binding"/>
    <property type="evidence" value="ECO:0007669"/>
    <property type="project" value="UniProtKB-KW"/>
</dbReference>
<comment type="caution">
    <text evidence="6">The sequence shown here is derived from an EMBL/GenBank/DDBJ whole genome shotgun (WGS) entry which is preliminary data.</text>
</comment>
<dbReference type="Gene3D" id="6.10.140.2220">
    <property type="match status" value="1"/>
</dbReference>
<evidence type="ECO:0000256" key="4">
    <source>
        <dbReference type="PROSITE-ProRule" id="PRU00134"/>
    </source>
</evidence>
<dbReference type="Pfam" id="PF01753">
    <property type="entry name" value="zf-MYND"/>
    <property type="match status" value="1"/>
</dbReference>
<dbReference type="eggNOG" id="ENOG502SQ86">
    <property type="taxonomic scope" value="Eukaryota"/>
</dbReference>
<proteinExistence type="predicted"/>
<keyword evidence="2 4" id="KW-0863">Zinc-finger</keyword>
<dbReference type="OMA" id="TWGETIW"/>